<gene>
    <name evidence="6" type="ORF">GH810_13920</name>
</gene>
<evidence type="ECO:0000256" key="1">
    <source>
        <dbReference type="ARBA" id="ARBA00004141"/>
    </source>
</evidence>
<sequence>MAVGLTTLVSFVGNVLSISIIYISSYAFHISKIYIDPQILLIFGIGSAVGALLGAKLTPKINRKVLTIVLAAMAIIAGIYLLTQLF</sequence>
<comment type="similarity">
    <text evidence="5">Belongs to the 4-toluene sulfonate uptake permease (TSUP) (TC 2.A.102) family.</text>
</comment>
<feature type="transmembrane region" description="Helical" evidence="5">
    <location>
        <begin position="65"/>
        <end position="83"/>
    </location>
</feature>
<dbReference type="Proteomes" id="UP000616595">
    <property type="component" value="Unassembled WGS sequence"/>
</dbReference>
<comment type="caution">
    <text evidence="6">The sequence shown here is derived from an EMBL/GenBank/DDBJ whole genome shotgun (WGS) entry which is preliminary data.</text>
</comment>
<keyword evidence="5" id="KW-1003">Cell membrane</keyword>
<reference evidence="6" key="2">
    <citation type="submission" date="2020-10" db="EMBL/GenBank/DDBJ databases">
        <title>Comparative genomics of the Acetobacterium genus.</title>
        <authorList>
            <person name="Marshall C."/>
            <person name="May H."/>
            <person name="Norman S."/>
        </authorList>
    </citation>
    <scope>NUCLEOTIDE SEQUENCE</scope>
    <source>
        <strain evidence="6">DER-2019</strain>
    </source>
</reference>
<dbReference type="EMBL" id="WJBD01000018">
    <property type="protein sequence ID" value="MBC3889408.1"/>
    <property type="molecule type" value="Genomic_DNA"/>
</dbReference>
<dbReference type="InterPro" id="IPR002781">
    <property type="entry name" value="TM_pro_TauE-like"/>
</dbReference>
<dbReference type="RefSeq" id="WP_148566997.1">
    <property type="nucleotide sequence ID" value="NZ_RXYA01000007.1"/>
</dbReference>
<dbReference type="GO" id="GO:0005886">
    <property type="term" value="C:plasma membrane"/>
    <property type="evidence" value="ECO:0007669"/>
    <property type="project" value="UniProtKB-SubCell"/>
</dbReference>
<evidence type="ECO:0000256" key="2">
    <source>
        <dbReference type="ARBA" id="ARBA00022692"/>
    </source>
</evidence>
<evidence type="ECO:0000313" key="7">
    <source>
        <dbReference type="Proteomes" id="UP000616595"/>
    </source>
</evidence>
<keyword evidence="2 5" id="KW-0812">Transmembrane</keyword>
<comment type="subcellular location">
    <subcellularLocation>
        <location evidence="5">Cell membrane</location>
        <topology evidence="5">Multi-pass membrane protein</topology>
    </subcellularLocation>
    <subcellularLocation>
        <location evidence="1">Membrane</location>
        <topology evidence="1">Multi-pass membrane protein</topology>
    </subcellularLocation>
</comment>
<evidence type="ECO:0000256" key="5">
    <source>
        <dbReference type="RuleBase" id="RU363041"/>
    </source>
</evidence>
<evidence type="ECO:0000313" key="6">
    <source>
        <dbReference type="EMBL" id="MBC3889408.1"/>
    </source>
</evidence>
<evidence type="ECO:0000256" key="3">
    <source>
        <dbReference type="ARBA" id="ARBA00022989"/>
    </source>
</evidence>
<name>A0A923I3R6_9FIRM</name>
<protein>
    <recommendedName>
        <fullName evidence="5">Probable membrane transporter protein</fullName>
    </recommendedName>
</protein>
<keyword evidence="4 5" id="KW-0472">Membrane</keyword>
<dbReference type="AlphaFoldDB" id="A0A923I3R6"/>
<proteinExistence type="inferred from homology"/>
<reference evidence="6" key="1">
    <citation type="submission" date="2019-10" db="EMBL/GenBank/DDBJ databases">
        <authorList>
            <person name="Ross D.E."/>
            <person name="Gulliver D."/>
        </authorList>
    </citation>
    <scope>NUCLEOTIDE SEQUENCE</scope>
    <source>
        <strain evidence="6">DER-2019</strain>
    </source>
</reference>
<keyword evidence="3 5" id="KW-1133">Transmembrane helix</keyword>
<dbReference type="Pfam" id="PF01925">
    <property type="entry name" value="TauE"/>
    <property type="match status" value="1"/>
</dbReference>
<accession>A0A923I3R6</accession>
<feature type="transmembrane region" description="Helical" evidence="5">
    <location>
        <begin position="33"/>
        <end position="53"/>
    </location>
</feature>
<evidence type="ECO:0000256" key="4">
    <source>
        <dbReference type="ARBA" id="ARBA00023136"/>
    </source>
</evidence>
<keyword evidence="7" id="KW-1185">Reference proteome</keyword>
<organism evidence="6 7">
    <name type="scientific">Acetobacterium paludosum</name>
    <dbReference type="NCBI Taxonomy" id="52693"/>
    <lineage>
        <taxon>Bacteria</taxon>
        <taxon>Bacillati</taxon>
        <taxon>Bacillota</taxon>
        <taxon>Clostridia</taxon>
        <taxon>Eubacteriales</taxon>
        <taxon>Eubacteriaceae</taxon>
        <taxon>Acetobacterium</taxon>
    </lineage>
</organism>